<keyword evidence="5" id="KW-0902">Two-component regulatory system</keyword>
<dbReference type="PROSITE" id="PS50109">
    <property type="entry name" value="HIS_KIN"/>
    <property type="match status" value="1"/>
</dbReference>
<comment type="caution">
    <text evidence="7">The sequence shown here is derived from an EMBL/GenBank/DDBJ whole genome shotgun (WGS) entry which is preliminary data.</text>
</comment>
<keyword evidence="3" id="KW-0808">Transferase</keyword>
<dbReference type="CDD" id="cd16922">
    <property type="entry name" value="HATPase_EvgS-ArcB-TorS-like"/>
    <property type="match status" value="1"/>
</dbReference>
<dbReference type="SUPFAM" id="SSF55785">
    <property type="entry name" value="PYP-like sensor domain (PAS domain)"/>
    <property type="match status" value="1"/>
</dbReference>
<comment type="catalytic activity">
    <reaction evidence="1">
        <text>ATP + protein L-histidine = ADP + protein N-phospho-L-histidine.</text>
        <dbReference type="EC" id="2.7.13.3"/>
    </reaction>
</comment>
<dbReference type="InterPro" id="IPR003594">
    <property type="entry name" value="HATPase_dom"/>
</dbReference>
<reference evidence="7 8" key="1">
    <citation type="submission" date="2021-03" db="EMBL/GenBank/DDBJ databases">
        <authorList>
            <person name="Kim M.K."/>
        </authorList>
    </citation>
    <scope>NUCLEOTIDE SEQUENCE [LARGE SCALE GENOMIC DNA]</scope>
    <source>
        <strain evidence="7 8">BT507</strain>
    </source>
</reference>
<organism evidence="7 8">
    <name type="scientific">Hymenobacter defluvii</name>
    <dbReference type="NCBI Taxonomy" id="2054411"/>
    <lineage>
        <taxon>Bacteria</taxon>
        <taxon>Pseudomonadati</taxon>
        <taxon>Bacteroidota</taxon>
        <taxon>Cytophagia</taxon>
        <taxon>Cytophagales</taxon>
        <taxon>Hymenobacteraceae</taxon>
        <taxon>Hymenobacter</taxon>
    </lineage>
</organism>
<evidence type="ECO:0000256" key="3">
    <source>
        <dbReference type="ARBA" id="ARBA00022679"/>
    </source>
</evidence>
<keyword evidence="8" id="KW-1185">Reference proteome</keyword>
<dbReference type="RefSeq" id="WP_208309531.1">
    <property type="nucleotide sequence ID" value="NZ_JAGETX010000039.1"/>
</dbReference>
<dbReference type="InterPro" id="IPR005467">
    <property type="entry name" value="His_kinase_dom"/>
</dbReference>
<proteinExistence type="predicted"/>
<accession>A0ABS3TLC1</accession>
<evidence type="ECO:0000313" key="7">
    <source>
        <dbReference type="EMBL" id="MBO3273404.1"/>
    </source>
</evidence>
<evidence type="ECO:0000256" key="1">
    <source>
        <dbReference type="ARBA" id="ARBA00000085"/>
    </source>
</evidence>
<dbReference type="Gene3D" id="3.30.450.20">
    <property type="entry name" value="PAS domain"/>
    <property type="match status" value="1"/>
</dbReference>
<dbReference type="InterPro" id="IPR000014">
    <property type="entry name" value="PAS"/>
</dbReference>
<dbReference type="PRINTS" id="PR00344">
    <property type="entry name" value="BCTRLSENSOR"/>
</dbReference>
<gene>
    <name evidence="7" type="ORF">J4D97_22330</name>
</gene>
<dbReference type="InterPro" id="IPR004358">
    <property type="entry name" value="Sig_transdc_His_kin-like_C"/>
</dbReference>
<dbReference type="InterPro" id="IPR050736">
    <property type="entry name" value="Sensor_HK_Regulatory"/>
</dbReference>
<dbReference type="GO" id="GO:0016301">
    <property type="term" value="F:kinase activity"/>
    <property type="evidence" value="ECO:0007669"/>
    <property type="project" value="UniProtKB-KW"/>
</dbReference>
<evidence type="ECO:0000256" key="2">
    <source>
        <dbReference type="ARBA" id="ARBA00012438"/>
    </source>
</evidence>
<dbReference type="Gene3D" id="3.30.565.10">
    <property type="entry name" value="Histidine kinase-like ATPase, C-terminal domain"/>
    <property type="match status" value="1"/>
</dbReference>
<sequence>MVDLAAFLVAQAEASTHVQFVYNVTNGQVEYVCRAYDHVFGGQASEATAELPGLLARIHPDDHEYLANYWRLWVTNRITEDVEVRLVGPDQAIQWFCLTPFWQQQADGTVLVGGMLRDISVGKRHAENADRFNVRKNATLEILSHDTSGAFAMVQQIVDYLREELPTVPGSRAHELLHVLARTSEQSVRMIRDFINVEFLASTNTDLKRDRVDIGEVLGAPLDDFRRNKALLGQHFTCSLPATPVYVELDVNKFTQVITNLISNALKFTPDGGRVMVRIESLPTSVRIEVEDEGIGIPLALQAHLFEPFTKARRPGLRGEPTTGLGLTLCKTVVEWHQGTLTVVSTEGQGSTFTIELPRAGLFASVH</sequence>
<dbReference type="Proteomes" id="UP000670527">
    <property type="component" value="Unassembled WGS sequence"/>
</dbReference>
<dbReference type="PANTHER" id="PTHR43711">
    <property type="entry name" value="TWO-COMPONENT HISTIDINE KINASE"/>
    <property type="match status" value="1"/>
</dbReference>
<feature type="domain" description="Histidine kinase" evidence="6">
    <location>
        <begin position="142"/>
        <end position="361"/>
    </location>
</feature>
<dbReference type="EC" id="2.7.13.3" evidence="2"/>
<dbReference type="SUPFAM" id="SSF55874">
    <property type="entry name" value="ATPase domain of HSP90 chaperone/DNA topoisomerase II/histidine kinase"/>
    <property type="match status" value="1"/>
</dbReference>
<dbReference type="InterPro" id="IPR036890">
    <property type="entry name" value="HATPase_C_sf"/>
</dbReference>
<dbReference type="EMBL" id="JAGETX010000039">
    <property type="protein sequence ID" value="MBO3273404.1"/>
    <property type="molecule type" value="Genomic_DNA"/>
</dbReference>
<dbReference type="Pfam" id="PF02518">
    <property type="entry name" value="HATPase_c"/>
    <property type="match status" value="1"/>
</dbReference>
<dbReference type="PANTHER" id="PTHR43711:SF1">
    <property type="entry name" value="HISTIDINE KINASE 1"/>
    <property type="match status" value="1"/>
</dbReference>
<evidence type="ECO:0000256" key="4">
    <source>
        <dbReference type="ARBA" id="ARBA00022777"/>
    </source>
</evidence>
<dbReference type="CDD" id="cd00130">
    <property type="entry name" value="PAS"/>
    <property type="match status" value="1"/>
</dbReference>
<dbReference type="SMART" id="SM00387">
    <property type="entry name" value="HATPase_c"/>
    <property type="match status" value="1"/>
</dbReference>
<evidence type="ECO:0000313" key="8">
    <source>
        <dbReference type="Proteomes" id="UP000670527"/>
    </source>
</evidence>
<evidence type="ECO:0000259" key="6">
    <source>
        <dbReference type="PROSITE" id="PS50109"/>
    </source>
</evidence>
<protein>
    <recommendedName>
        <fullName evidence="2">histidine kinase</fullName>
        <ecNumber evidence="2">2.7.13.3</ecNumber>
    </recommendedName>
</protein>
<name>A0ABS3TLC1_9BACT</name>
<dbReference type="InterPro" id="IPR035965">
    <property type="entry name" value="PAS-like_dom_sf"/>
</dbReference>
<evidence type="ECO:0000256" key="5">
    <source>
        <dbReference type="ARBA" id="ARBA00023012"/>
    </source>
</evidence>
<keyword evidence="4 7" id="KW-0418">Kinase</keyword>